<dbReference type="PIRSF" id="PIRSF007028">
    <property type="entry name" value="UCP007028"/>
    <property type="match status" value="1"/>
</dbReference>
<proteinExistence type="predicted"/>
<name>A0A8J7U6V8_9BACT</name>
<reference evidence="1" key="1">
    <citation type="submission" date="2021-03" db="EMBL/GenBank/DDBJ databases">
        <authorList>
            <person name="Wang G."/>
        </authorList>
    </citation>
    <scope>NUCLEOTIDE SEQUENCE</scope>
    <source>
        <strain evidence="1">KCTC 12899</strain>
    </source>
</reference>
<comment type="caution">
    <text evidence="1">The sequence shown here is derived from an EMBL/GenBank/DDBJ whole genome shotgun (WGS) entry which is preliminary data.</text>
</comment>
<accession>A0A8J7U6V8</accession>
<gene>
    <name evidence="1" type="ORF">J3U88_32230</name>
</gene>
<dbReference type="SUPFAM" id="SSF54909">
    <property type="entry name" value="Dimeric alpha+beta barrel"/>
    <property type="match status" value="1"/>
</dbReference>
<dbReference type="AlphaFoldDB" id="A0A8J7U6V8"/>
<dbReference type="InterPro" id="IPR009874">
    <property type="entry name" value="DUF1428"/>
</dbReference>
<dbReference type="Proteomes" id="UP000664417">
    <property type="component" value="Unassembled WGS sequence"/>
</dbReference>
<keyword evidence="2" id="KW-1185">Reference proteome</keyword>
<evidence type="ECO:0000313" key="1">
    <source>
        <dbReference type="EMBL" id="MBO1323177.1"/>
    </source>
</evidence>
<sequence>MNYFDGLVFAVADDQKDAYVDYAKKVAALLKQHGALRVVEGWGNDVPEGKLTSFPMAVKLAEGETAVMSWIEWPSKEVRDTGMAACMKDPLFDPEVTSVPFDGKRMIFAGFDVILDA</sequence>
<protein>
    <submittedName>
        <fullName evidence="1">DUF1428 domain-containing protein</fullName>
    </submittedName>
</protein>
<dbReference type="EMBL" id="JAFREP010000052">
    <property type="protein sequence ID" value="MBO1323177.1"/>
    <property type="molecule type" value="Genomic_DNA"/>
</dbReference>
<evidence type="ECO:0000313" key="2">
    <source>
        <dbReference type="Proteomes" id="UP000664417"/>
    </source>
</evidence>
<dbReference type="Pfam" id="PF07237">
    <property type="entry name" value="DUF1428"/>
    <property type="match status" value="1"/>
</dbReference>
<dbReference type="RefSeq" id="WP_207863161.1">
    <property type="nucleotide sequence ID" value="NZ_JAFREP010000052.1"/>
</dbReference>
<organism evidence="1 2">
    <name type="scientific">Acanthopleuribacter pedis</name>
    <dbReference type="NCBI Taxonomy" id="442870"/>
    <lineage>
        <taxon>Bacteria</taxon>
        <taxon>Pseudomonadati</taxon>
        <taxon>Acidobacteriota</taxon>
        <taxon>Holophagae</taxon>
        <taxon>Acanthopleuribacterales</taxon>
        <taxon>Acanthopleuribacteraceae</taxon>
        <taxon>Acanthopleuribacter</taxon>
    </lineage>
</organism>
<dbReference type="Gene3D" id="3.30.70.100">
    <property type="match status" value="1"/>
</dbReference>
<dbReference type="InterPro" id="IPR011008">
    <property type="entry name" value="Dimeric_a/b-barrel"/>
</dbReference>